<accession>A0ABS1QYZ0</accession>
<dbReference type="SUPFAM" id="SSF46689">
    <property type="entry name" value="Homeodomain-like"/>
    <property type="match status" value="1"/>
</dbReference>
<evidence type="ECO:0000259" key="4">
    <source>
        <dbReference type="PROSITE" id="PS01124"/>
    </source>
</evidence>
<dbReference type="PANTHER" id="PTHR43280">
    <property type="entry name" value="ARAC-FAMILY TRANSCRIPTIONAL REGULATOR"/>
    <property type="match status" value="1"/>
</dbReference>
<keyword evidence="1" id="KW-0805">Transcription regulation</keyword>
<dbReference type="SMART" id="SM00342">
    <property type="entry name" value="HTH_ARAC"/>
    <property type="match status" value="1"/>
</dbReference>
<protein>
    <submittedName>
        <fullName evidence="5">Helix-turn-helix domain-containing protein</fullName>
    </submittedName>
</protein>
<dbReference type="Proteomes" id="UP000625283">
    <property type="component" value="Unassembled WGS sequence"/>
</dbReference>
<dbReference type="Gene3D" id="1.10.10.60">
    <property type="entry name" value="Homeodomain-like"/>
    <property type="match status" value="1"/>
</dbReference>
<dbReference type="InterPro" id="IPR009057">
    <property type="entry name" value="Homeodomain-like_sf"/>
</dbReference>
<evidence type="ECO:0000256" key="1">
    <source>
        <dbReference type="ARBA" id="ARBA00023015"/>
    </source>
</evidence>
<gene>
    <name evidence="5" type="ORF">JKG61_02650</name>
</gene>
<comment type="caution">
    <text evidence="5">The sequence shown here is derived from an EMBL/GenBank/DDBJ whole genome shotgun (WGS) entry which is preliminary data.</text>
</comment>
<keyword evidence="6" id="KW-1185">Reference proteome</keyword>
<dbReference type="RefSeq" id="WP_202101434.1">
    <property type="nucleotide sequence ID" value="NZ_JAERTY010000001.1"/>
</dbReference>
<dbReference type="Pfam" id="PF12833">
    <property type="entry name" value="HTH_18"/>
    <property type="match status" value="1"/>
</dbReference>
<name>A0ABS1QYZ0_9SPHI</name>
<keyword evidence="2" id="KW-0238">DNA-binding</keyword>
<evidence type="ECO:0000256" key="3">
    <source>
        <dbReference type="ARBA" id="ARBA00023163"/>
    </source>
</evidence>
<evidence type="ECO:0000313" key="5">
    <source>
        <dbReference type="EMBL" id="MBL1407646.1"/>
    </source>
</evidence>
<reference evidence="5 6" key="1">
    <citation type="submission" date="2021-01" db="EMBL/GenBank/DDBJ databases">
        <title>C459-1 draft genome sequence.</title>
        <authorList>
            <person name="Zhang X.-F."/>
        </authorList>
    </citation>
    <scope>NUCLEOTIDE SEQUENCE [LARGE SCALE GENOMIC DNA]</scope>
    <source>
        <strain evidence="6">C459-1</strain>
    </source>
</reference>
<organism evidence="5 6">
    <name type="scientific">Sphingobacterium faecale</name>
    <dbReference type="NCBI Taxonomy" id="2803775"/>
    <lineage>
        <taxon>Bacteria</taxon>
        <taxon>Pseudomonadati</taxon>
        <taxon>Bacteroidota</taxon>
        <taxon>Sphingobacteriia</taxon>
        <taxon>Sphingobacteriales</taxon>
        <taxon>Sphingobacteriaceae</taxon>
        <taxon>Sphingobacterium</taxon>
    </lineage>
</organism>
<evidence type="ECO:0000256" key="2">
    <source>
        <dbReference type="ARBA" id="ARBA00023125"/>
    </source>
</evidence>
<dbReference type="PANTHER" id="PTHR43280:SF2">
    <property type="entry name" value="HTH-TYPE TRANSCRIPTIONAL REGULATOR EXSA"/>
    <property type="match status" value="1"/>
</dbReference>
<sequence>MKKTFHFELPPVDHFEGDASGFLPKLADSTLQRYADDGIQLIEEYIDYHQVMLYRIQAILTSSYSLPLACDKADYHLVYPVKATAKVLIHRTAPHPSQACFVQGQASYIYIPKATVHIELRAGCYLVYGLLINIGIVREIIYREDHFLMLFRKHRDHNKKLLYQSDSWPIKDRTLFQISRIETVFFNFQKNNEGEVIKLVYAFFDIAEYKQFEVYEKLHEGKELAKKARLAIADQIHQTFSTLSIGQLHKQLGVGAPYLRRVHQKYYQQTLLQYRDELLLAKAKLLLVEYSVSEVSNFCGFHQLSSFSDYFLKYTDQRPAHYQKILSEKRKRQ</sequence>
<feature type="domain" description="HTH araC/xylS-type" evidence="4">
    <location>
        <begin position="226"/>
        <end position="325"/>
    </location>
</feature>
<dbReference type="InterPro" id="IPR018060">
    <property type="entry name" value="HTH_AraC"/>
</dbReference>
<evidence type="ECO:0000313" key="6">
    <source>
        <dbReference type="Proteomes" id="UP000625283"/>
    </source>
</evidence>
<dbReference type="PROSITE" id="PS01124">
    <property type="entry name" value="HTH_ARAC_FAMILY_2"/>
    <property type="match status" value="1"/>
</dbReference>
<keyword evidence="3" id="KW-0804">Transcription</keyword>
<dbReference type="EMBL" id="JAERTY010000001">
    <property type="protein sequence ID" value="MBL1407646.1"/>
    <property type="molecule type" value="Genomic_DNA"/>
</dbReference>
<proteinExistence type="predicted"/>